<dbReference type="PANTHER" id="PTHR42732:SF1">
    <property type="entry name" value="BETA-MANNOSIDASE"/>
    <property type="match status" value="1"/>
</dbReference>
<keyword evidence="2 10" id="KW-0378">Hydrolase</keyword>
<proteinExistence type="inferred from homology"/>
<dbReference type="Pfam" id="PF00703">
    <property type="entry name" value="Glyco_hydro_2"/>
    <property type="match status" value="1"/>
</dbReference>
<dbReference type="InterPro" id="IPR040605">
    <property type="entry name" value="Glyco_hydro2_dom5"/>
</dbReference>
<protein>
    <submittedName>
        <fullName evidence="10">Glycoside hydrolase family 2 TIM barrel-domain containing protein</fullName>
    </submittedName>
</protein>
<dbReference type="InterPro" id="IPR006101">
    <property type="entry name" value="Glyco_hydro_2"/>
</dbReference>
<evidence type="ECO:0000256" key="1">
    <source>
        <dbReference type="ARBA" id="ARBA00007401"/>
    </source>
</evidence>
<dbReference type="GO" id="GO:0016787">
    <property type="term" value="F:hydrolase activity"/>
    <property type="evidence" value="ECO:0007669"/>
    <property type="project" value="UniProtKB-KW"/>
</dbReference>
<dbReference type="RefSeq" id="WP_221032403.1">
    <property type="nucleotide sequence ID" value="NZ_CP139781.1"/>
</dbReference>
<evidence type="ECO:0000256" key="4">
    <source>
        <dbReference type="SAM" id="SignalP"/>
    </source>
</evidence>
<dbReference type="PRINTS" id="PR00132">
    <property type="entry name" value="GLHYDRLASE2"/>
</dbReference>
<dbReference type="EMBL" id="CP139781">
    <property type="protein sequence ID" value="WRQ88281.1"/>
    <property type="molecule type" value="Genomic_DNA"/>
</dbReference>
<dbReference type="InterPro" id="IPR054593">
    <property type="entry name" value="Beta-mannosidase-like_N2"/>
</dbReference>
<gene>
    <name evidence="10" type="ORF">K1X11_002615</name>
</gene>
<dbReference type="SUPFAM" id="SSF49785">
    <property type="entry name" value="Galactose-binding domain-like"/>
    <property type="match status" value="1"/>
</dbReference>
<dbReference type="Gene3D" id="2.60.120.260">
    <property type="entry name" value="Galactose-binding domain-like"/>
    <property type="match status" value="1"/>
</dbReference>
<dbReference type="Pfam" id="PF16355">
    <property type="entry name" value="DUF4982"/>
    <property type="match status" value="1"/>
</dbReference>
<name>A0ABZ1C9S1_9BACT</name>
<dbReference type="InterPro" id="IPR017853">
    <property type="entry name" value="GH"/>
</dbReference>
<evidence type="ECO:0000259" key="5">
    <source>
        <dbReference type="Pfam" id="PF00703"/>
    </source>
</evidence>
<dbReference type="InterPro" id="IPR008979">
    <property type="entry name" value="Galactose-bd-like_sf"/>
</dbReference>
<feature type="signal peptide" evidence="4">
    <location>
        <begin position="1"/>
        <end position="24"/>
    </location>
</feature>
<evidence type="ECO:0000313" key="11">
    <source>
        <dbReference type="Proteomes" id="UP000738431"/>
    </source>
</evidence>
<feature type="domain" description="Glycoside hydrolase family 2 immunoglobulin-like beta-sandwich" evidence="5">
    <location>
        <begin position="193"/>
        <end position="295"/>
    </location>
</feature>
<evidence type="ECO:0000256" key="3">
    <source>
        <dbReference type="ARBA" id="ARBA00023295"/>
    </source>
</evidence>
<feature type="chain" id="PRO_5045427605" evidence="4">
    <location>
        <begin position="25"/>
        <end position="805"/>
    </location>
</feature>
<dbReference type="Pfam" id="PF22666">
    <property type="entry name" value="Glyco_hydro_2_N2"/>
    <property type="match status" value="1"/>
</dbReference>
<dbReference type="SUPFAM" id="SSF49303">
    <property type="entry name" value="beta-Galactosidase/glucuronidase domain"/>
    <property type="match status" value="1"/>
</dbReference>
<dbReference type="InterPro" id="IPR051913">
    <property type="entry name" value="GH2_Domain-Containing"/>
</dbReference>
<keyword evidence="4" id="KW-0732">Signal</keyword>
<comment type="similarity">
    <text evidence="1">Belongs to the glycosyl hydrolase 2 family.</text>
</comment>
<dbReference type="InterPro" id="IPR006102">
    <property type="entry name" value="Ig-like_GH2"/>
</dbReference>
<dbReference type="InterPro" id="IPR013783">
    <property type="entry name" value="Ig-like_fold"/>
</dbReference>
<evidence type="ECO:0000256" key="2">
    <source>
        <dbReference type="ARBA" id="ARBA00022801"/>
    </source>
</evidence>
<dbReference type="Pfam" id="PF18565">
    <property type="entry name" value="Glyco_hydro2_C5"/>
    <property type="match status" value="1"/>
</dbReference>
<organism evidence="10 11">
    <name type="scientific">Actomonas aquatica</name>
    <dbReference type="NCBI Taxonomy" id="2866162"/>
    <lineage>
        <taxon>Bacteria</taxon>
        <taxon>Pseudomonadati</taxon>
        <taxon>Verrucomicrobiota</taxon>
        <taxon>Opitutia</taxon>
        <taxon>Opitutales</taxon>
        <taxon>Opitutaceae</taxon>
        <taxon>Actomonas</taxon>
    </lineage>
</organism>
<dbReference type="InterPro" id="IPR032311">
    <property type="entry name" value="DUF4982"/>
</dbReference>
<dbReference type="SUPFAM" id="SSF51445">
    <property type="entry name" value="(Trans)glycosidases"/>
    <property type="match status" value="1"/>
</dbReference>
<dbReference type="Gene3D" id="3.20.20.80">
    <property type="entry name" value="Glycosidases"/>
    <property type="match status" value="1"/>
</dbReference>
<evidence type="ECO:0000259" key="6">
    <source>
        <dbReference type="Pfam" id="PF02836"/>
    </source>
</evidence>
<feature type="domain" description="Glycoside hydrolase family 2 catalytic" evidence="6">
    <location>
        <begin position="303"/>
        <end position="456"/>
    </location>
</feature>
<keyword evidence="3" id="KW-0326">Glycosidase</keyword>
<dbReference type="PANTHER" id="PTHR42732">
    <property type="entry name" value="BETA-GALACTOSIDASE"/>
    <property type="match status" value="1"/>
</dbReference>
<evidence type="ECO:0000259" key="9">
    <source>
        <dbReference type="Pfam" id="PF22666"/>
    </source>
</evidence>
<sequence length="805" mass="88177">MSPCILPSIERKLCWLGCCLLALAATLSGRASDVTAWNTDWSFARADEAPTDSEAWHTVRVPHDWSAELAPEEDAPTVGHGGFAVTGIGWYEKRFEAPPAWRGRRVEVVFEGVYMDAEVWLNGVRLGGRRNGWLPWRVELGEALEWRGANVLRVRVNNGDQPNARWYTGSGLTRPVWLEVSDPVRIVPDSGVTTTRIQPDGRARVALGAEVENGAGQAVTAQVVWRLRGPDGGVVAVVQRAVQVAAGAVAVVPTTVEVAAPQLWSPEQPVLHTVEVTVTVNGRTTDRRTWTTGLRTVEVSAKAGFLLNGRPLKLLGGNLHADNGPLGGVALARAEERKVELMKAAGYNAVRTAHNPPSRAFLEACDRLGLLVVNELYDDWLKKKTKQAYGRFLAEEWPGDVATWVRRDRRHPSVVMWSVGNEMFERANASGRELAAQLAAAVRRHDGTLPVSAGVNGVGEKQEWSVLDGLFATFEVAGYNYEVAAHAASDHARLPERVMYASESYQYEAYTNWAIMQDAPYVIGDFVWSVMDYLGESGIGRVYPTGEEPRKHWEGSHWPWRGAYCGDLDLIGWRKPISYYRQIVWDRGERLYAAVEVPSPDGQPWQTTPWSLVPELPSWTWDGREGQALTVNVYSRWPRVRLELNGTVVAEMATGAAEEYKATTTVPYAPGELVAVGLDAAGNEQAKFVLRTSGQVAALRAVADRTVLRADGEDLAYVEIEAVDAAGIVRLDDTRVVRVSVEGPGTLAALGTGDPTALGVYTEPARALWQGRALVIVRTTEAAGPIRVRVSADGLPDRLIELVSR</sequence>
<dbReference type="Pfam" id="PF02836">
    <property type="entry name" value="Glyco_hydro_2_C"/>
    <property type="match status" value="1"/>
</dbReference>
<evidence type="ECO:0000259" key="7">
    <source>
        <dbReference type="Pfam" id="PF16355"/>
    </source>
</evidence>
<accession>A0ABZ1C9S1</accession>
<evidence type="ECO:0000259" key="8">
    <source>
        <dbReference type="Pfam" id="PF18565"/>
    </source>
</evidence>
<evidence type="ECO:0000313" key="10">
    <source>
        <dbReference type="EMBL" id="WRQ88281.1"/>
    </source>
</evidence>
<feature type="domain" description="Glycoside hydrolase family 2" evidence="8">
    <location>
        <begin position="699"/>
        <end position="797"/>
    </location>
</feature>
<feature type="domain" description="DUF4982" evidence="7">
    <location>
        <begin position="626"/>
        <end position="685"/>
    </location>
</feature>
<keyword evidence="11" id="KW-1185">Reference proteome</keyword>
<dbReference type="InterPro" id="IPR036156">
    <property type="entry name" value="Beta-gal/glucu_dom_sf"/>
</dbReference>
<feature type="domain" description="Beta-mannosidase-like galactose-binding" evidence="9">
    <location>
        <begin position="56"/>
        <end position="158"/>
    </location>
</feature>
<reference evidence="10 11" key="1">
    <citation type="submission" date="2023-12" db="EMBL/GenBank/DDBJ databases">
        <title>Description of an unclassified Opitutus bacterium of Verrucomicrobiota.</title>
        <authorList>
            <person name="Zhang D.-F."/>
        </authorList>
    </citation>
    <scope>NUCLEOTIDE SEQUENCE [LARGE SCALE GENOMIC DNA]</scope>
    <source>
        <strain evidence="10 11">WL0086</strain>
    </source>
</reference>
<dbReference type="InterPro" id="IPR006103">
    <property type="entry name" value="Glyco_hydro_2_cat"/>
</dbReference>
<dbReference type="Proteomes" id="UP000738431">
    <property type="component" value="Chromosome"/>
</dbReference>
<dbReference type="Gene3D" id="2.60.40.10">
    <property type="entry name" value="Immunoglobulins"/>
    <property type="match status" value="3"/>
</dbReference>